<dbReference type="Pfam" id="PF16770">
    <property type="entry name" value="RTT107_BRCT_5"/>
    <property type="match status" value="1"/>
</dbReference>
<comment type="subcellular location">
    <subcellularLocation>
        <location evidence="1">Nucleus</location>
    </subcellularLocation>
</comment>
<dbReference type="Pfam" id="PF16589">
    <property type="entry name" value="BRCT_2"/>
    <property type="match status" value="1"/>
</dbReference>
<sequence length="1010" mass="112313">MADHPIPTLGLTRTLLFQSHSPSGTDKDGEFDEDGYAKSSLFYDTVVLDSPIRENESLLEESCFHTQVVIDDHSDNGIVHMEPSELDNEIVLDSEDEGSCRITSRSENLSSRKSEGRIPCSDAADSIDKQLAAAKGSSSVCPNGSDGKREGDHEIGRLEYVDSRESEESSQATALCFVDNFLSFNIDDMCQGVDERTRIKSPLVSGAKGTQRLAKIIKPGSPVKEMGAFEWIESCQQAKADTFIKRGIVSSEFGDVNHQDLHSKGSRRLSNKHEEELARLHNDMKGSSHSLSIFKDQCSEVSIGIEKESEGNDIHGSFKEFDEVMPTKSSSEKFEVSVTARDVPDLFDVGIGTQIAAEAMEALYYGLPPSCNTGDTCEGLENTFTDLQEGETKSRTSLELNSLPKVAACETGEVAKESIRRKRSARRYNKDISSSSWNYDYQRLRHKIEPNGYKCKQSKVDESVSNKNLKKCENYVNQYVPDEQTLLRKQPSEEEPVIHKSRQMAGGVTVKKTNDQVDKPRVMTNNVNEESMLTYKRKRKRVVADPPPKLLSDKQKRFKLHSYASTEASDGKPSEQQQSSPEEAAIARLLRLEVPIHSRGESDLHSSFTSVGAEEQNLDSDRSQKLPEDGETNSCNFNLNGQMRTNLSQLPLENNSDESLSRNIYNVQVAGDGINSDLAVTNISARDLDRARAAETGKLDYVDSTSITNGLKNHNFGESLRNSIESSGTEFNTALGYKKSVNIAPLNNRSYVYQRRPYNGNIPKPSLLKELIGLGIPELISDFAHRGSRTRKELAHVRVLFSQHLDDDVIKQQKKISARLGISITSCSTDATHFIADKFVRTRNMLEAIAVGKPVVTPLWLDSCGQASCLLDEKKYILRDAKKEKEIGFNMAVSLARARQYPLLKDKKVCITQNVKPKKEMITSLVKAVGGEVVETSQKTTATDQKIQVDLLILSCEQDLPICTPLLEKGAAVYSSELLLNGIVIQKLEYGRHQLLPKFVKEKSGRSMKH</sequence>
<reference evidence="6 7" key="1">
    <citation type="journal article" date="2024" name="G3 (Bethesda)">
        <title>Genome assembly of Hibiscus sabdariffa L. provides insights into metabolisms of medicinal natural products.</title>
        <authorList>
            <person name="Kim T."/>
        </authorList>
    </citation>
    <scope>NUCLEOTIDE SEQUENCE [LARGE SCALE GENOMIC DNA]</scope>
    <source>
        <strain evidence="6">TK-2024</strain>
        <tissue evidence="6">Old leaves</tissue>
    </source>
</reference>
<dbReference type="SUPFAM" id="SSF52113">
    <property type="entry name" value="BRCT domain"/>
    <property type="match status" value="1"/>
</dbReference>
<evidence type="ECO:0000256" key="1">
    <source>
        <dbReference type="ARBA" id="ARBA00004123"/>
    </source>
</evidence>
<feature type="region of interest" description="Disordered" evidence="4">
    <location>
        <begin position="601"/>
        <end position="631"/>
    </location>
</feature>
<dbReference type="SMART" id="SM00292">
    <property type="entry name" value="BRCT"/>
    <property type="match status" value="2"/>
</dbReference>
<keyword evidence="3" id="KW-0539">Nucleus</keyword>
<name>A0ABR2QMR3_9ROSI</name>
<accession>A0ABR2QMR3</accession>
<dbReference type="EMBL" id="JBBPBN010000035">
    <property type="protein sequence ID" value="KAK9001865.1"/>
    <property type="molecule type" value="Genomic_DNA"/>
</dbReference>
<dbReference type="CDD" id="cd18432">
    <property type="entry name" value="BRCT_PAXIP1_rpt6_like"/>
    <property type="match status" value="1"/>
</dbReference>
<evidence type="ECO:0000256" key="3">
    <source>
        <dbReference type="ARBA" id="ARBA00023242"/>
    </source>
</evidence>
<dbReference type="CDD" id="cd17744">
    <property type="entry name" value="BRCT_MDC1_rpt1"/>
    <property type="match status" value="1"/>
</dbReference>
<dbReference type="Gene3D" id="3.40.50.10190">
    <property type="entry name" value="BRCT domain"/>
    <property type="match status" value="2"/>
</dbReference>
<dbReference type="PROSITE" id="PS50172">
    <property type="entry name" value="BRCT"/>
    <property type="match status" value="1"/>
</dbReference>
<organism evidence="6 7">
    <name type="scientific">Hibiscus sabdariffa</name>
    <name type="common">roselle</name>
    <dbReference type="NCBI Taxonomy" id="183260"/>
    <lineage>
        <taxon>Eukaryota</taxon>
        <taxon>Viridiplantae</taxon>
        <taxon>Streptophyta</taxon>
        <taxon>Embryophyta</taxon>
        <taxon>Tracheophyta</taxon>
        <taxon>Spermatophyta</taxon>
        <taxon>Magnoliopsida</taxon>
        <taxon>eudicotyledons</taxon>
        <taxon>Gunneridae</taxon>
        <taxon>Pentapetalae</taxon>
        <taxon>rosids</taxon>
        <taxon>malvids</taxon>
        <taxon>Malvales</taxon>
        <taxon>Malvaceae</taxon>
        <taxon>Malvoideae</taxon>
        <taxon>Hibiscus</taxon>
    </lineage>
</organism>
<gene>
    <name evidence="6" type="ORF">V6N11_024563</name>
</gene>
<feature type="region of interest" description="Disordered" evidence="4">
    <location>
        <begin position="134"/>
        <end position="154"/>
    </location>
</feature>
<comment type="caution">
    <text evidence="6">The sequence shown here is derived from an EMBL/GenBank/DDBJ whole genome shotgun (WGS) entry which is preliminary data.</text>
</comment>
<dbReference type="Proteomes" id="UP001396334">
    <property type="component" value="Unassembled WGS sequence"/>
</dbReference>
<keyword evidence="7" id="KW-1185">Reference proteome</keyword>
<keyword evidence="2" id="KW-0227">DNA damage</keyword>
<evidence type="ECO:0000256" key="2">
    <source>
        <dbReference type="ARBA" id="ARBA00022763"/>
    </source>
</evidence>
<evidence type="ECO:0000313" key="7">
    <source>
        <dbReference type="Proteomes" id="UP001396334"/>
    </source>
</evidence>
<dbReference type="InterPro" id="IPR036420">
    <property type="entry name" value="BRCT_dom_sf"/>
</dbReference>
<feature type="region of interest" description="Disordered" evidence="4">
    <location>
        <begin position="533"/>
        <end position="558"/>
    </location>
</feature>
<evidence type="ECO:0000259" key="5">
    <source>
        <dbReference type="PROSITE" id="PS50172"/>
    </source>
</evidence>
<evidence type="ECO:0000256" key="4">
    <source>
        <dbReference type="SAM" id="MobiDB-lite"/>
    </source>
</evidence>
<dbReference type="PANTHER" id="PTHR23196:SF32">
    <property type="entry name" value="BRCT DOMAIN-CONTAINING DNA REPAIR PROTEIN"/>
    <property type="match status" value="1"/>
</dbReference>
<dbReference type="InterPro" id="IPR001357">
    <property type="entry name" value="BRCT_dom"/>
</dbReference>
<protein>
    <recommendedName>
        <fullName evidence="5">BRCT domain-containing protein</fullName>
    </recommendedName>
</protein>
<dbReference type="InterPro" id="IPR051579">
    <property type="entry name" value="DDR_Transcriptional_Reg"/>
</dbReference>
<proteinExistence type="predicted"/>
<evidence type="ECO:0000313" key="6">
    <source>
        <dbReference type="EMBL" id="KAK9001865.1"/>
    </source>
</evidence>
<feature type="compositionally biased region" description="Basic and acidic residues" evidence="4">
    <location>
        <begin position="619"/>
        <end position="628"/>
    </location>
</feature>
<feature type="region of interest" description="Disordered" evidence="4">
    <location>
        <begin position="96"/>
        <end position="119"/>
    </location>
</feature>
<feature type="domain" description="BRCT" evidence="5">
    <location>
        <begin position="789"/>
        <end position="878"/>
    </location>
</feature>
<dbReference type="PANTHER" id="PTHR23196">
    <property type="entry name" value="PAX TRANSCRIPTION ACTIVATION DOMAIN INTERACTING PROTEIN"/>
    <property type="match status" value="1"/>
</dbReference>